<dbReference type="GO" id="GO:0050178">
    <property type="term" value="F:phenylpyruvate tautomerase activity"/>
    <property type="evidence" value="ECO:0007669"/>
    <property type="project" value="UniProtKB-EC"/>
</dbReference>
<evidence type="ECO:0000256" key="12">
    <source>
        <dbReference type="ARBA" id="ARBA00042730"/>
    </source>
</evidence>
<gene>
    <name evidence="14" type="ORF">B0T18DRAFT_394543</name>
</gene>
<evidence type="ECO:0000313" key="15">
    <source>
        <dbReference type="Proteomes" id="UP001172155"/>
    </source>
</evidence>
<dbReference type="Gene3D" id="3.30.429.10">
    <property type="entry name" value="Macrophage Migration Inhibitory Factor"/>
    <property type="match status" value="1"/>
</dbReference>
<dbReference type="EMBL" id="JAUKUD010000007">
    <property type="protein sequence ID" value="KAK0738219.1"/>
    <property type="molecule type" value="Genomic_DNA"/>
</dbReference>
<evidence type="ECO:0000256" key="3">
    <source>
        <dbReference type="ARBA" id="ARBA00022514"/>
    </source>
</evidence>
<dbReference type="EC" id="5.3.2.1" evidence="9"/>
<evidence type="ECO:0000256" key="9">
    <source>
        <dbReference type="ARBA" id="ARBA00039086"/>
    </source>
</evidence>
<comment type="similarity">
    <text evidence="2">Belongs to the MIF family.</text>
</comment>
<evidence type="ECO:0000256" key="2">
    <source>
        <dbReference type="ARBA" id="ARBA00005851"/>
    </source>
</evidence>
<evidence type="ECO:0000256" key="8">
    <source>
        <dbReference type="ARBA" id="ARBA00038932"/>
    </source>
</evidence>
<dbReference type="PANTHER" id="PTHR11954">
    <property type="entry name" value="D-DOPACHROME DECARBOXYLASE"/>
    <property type="match status" value="1"/>
</dbReference>
<evidence type="ECO:0000256" key="1">
    <source>
        <dbReference type="ARBA" id="ARBA00004613"/>
    </source>
</evidence>
<organism evidence="14 15">
    <name type="scientific">Schizothecium vesticola</name>
    <dbReference type="NCBI Taxonomy" id="314040"/>
    <lineage>
        <taxon>Eukaryota</taxon>
        <taxon>Fungi</taxon>
        <taxon>Dikarya</taxon>
        <taxon>Ascomycota</taxon>
        <taxon>Pezizomycotina</taxon>
        <taxon>Sordariomycetes</taxon>
        <taxon>Sordariomycetidae</taxon>
        <taxon>Sordariales</taxon>
        <taxon>Schizotheciaceae</taxon>
        <taxon>Schizothecium</taxon>
    </lineage>
</organism>
<feature type="compositionally biased region" description="Polar residues" evidence="13">
    <location>
        <begin position="1"/>
        <end position="12"/>
    </location>
</feature>
<evidence type="ECO:0000256" key="5">
    <source>
        <dbReference type="ARBA" id="ARBA00023235"/>
    </source>
</evidence>
<evidence type="ECO:0000256" key="7">
    <source>
        <dbReference type="ARBA" id="ARBA00036823"/>
    </source>
</evidence>
<accession>A0AA40BPZ1</accession>
<protein>
    <recommendedName>
        <fullName evidence="12">L-dopachrome isomerase</fullName>
        <ecNumber evidence="9">5.3.2.1</ecNumber>
        <ecNumber evidence="8">5.3.3.12</ecNumber>
    </recommendedName>
    <alternativeName>
        <fullName evidence="10">L-dopachrome tautomerase</fullName>
    </alternativeName>
    <alternativeName>
        <fullName evidence="11">Phenylpyruvate tautomerase</fullName>
    </alternativeName>
</protein>
<keyword evidence="4" id="KW-0964">Secreted</keyword>
<feature type="region of interest" description="Disordered" evidence="13">
    <location>
        <begin position="1"/>
        <end position="33"/>
    </location>
</feature>
<sequence>MAGRLSNPSSAPRSAVPAKLSFSERKMRSEKNASMTVVEGNDLLRHIDRPLPGDVVRRKSRTGSKPDLAKRRSNINFFEEAFAINDHSPAKERVRGDAIVMAEVKTNVIIGDEFTFITELSYHLSTRYQRPVSSIVVTVHHGACMLFGGSFDAAYVLSIFALPSQLLPTTNKRNAALIQKHMKESLGVGADRGYVRFVPTREEDVAHRGKTMAGEIDELERALGAKKAAVETDGESTAVESIPKKTRSHRKLSVKSFSSFRPPTGVEGTTTELTPPASADETLPAIPASPGLSPKMQLAGLADKNVPSQSEGAKKARKKRSFVATIFSRSNSKSEYNPRLGVIKG</sequence>
<feature type="compositionally biased region" description="Basic residues" evidence="13">
    <location>
        <begin position="244"/>
        <end position="253"/>
    </location>
</feature>
<dbReference type="PANTHER" id="PTHR11954:SF6">
    <property type="entry name" value="MACROPHAGE MIGRATION INHIBITORY FACTOR"/>
    <property type="match status" value="1"/>
</dbReference>
<feature type="region of interest" description="Disordered" evidence="13">
    <location>
        <begin position="232"/>
        <end position="321"/>
    </location>
</feature>
<comment type="caution">
    <text evidence="14">The sequence shown here is derived from an EMBL/GenBank/DDBJ whole genome shotgun (WGS) entry which is preliminary data.</text>
</comment>
<keyword evidence="5" id="KW-0413">Isomerase</keyword>
<dbReference type="Proteomes" id="UP001172155">
    <property type="component" value="Unassembled WGS sequence"/>
</dbReference>
<dbReference type="Pfam" id="PF01187">
    <property type="entry name" value="MIF"/>
    <property type="match status" value="1"/>
</dbReference>
<dbReference type="InterPro" id="IPR001398">
    <property type="entry name" value="Macrophage_inhib_fac"/>
</dbReference>
<comment type="subcellular location">
    <subcellularLocation>
        <location evidence="1">Secreted</location>
    </subcellularLocation>
</comment>
<evidence type="ECO:0000313" key="14">
    <source>
        <dbReference type="EMBL" id="KAK0738219.1"/>
    </source>
</evidence>
<evidence type="ECO:0000256" key="4">
    <source>
        <dbReference type="ARBA" id="ARBA00022525"/>
    </source>
</evidence>
<keyword evidence="3" id="KW-0202">Cytokine</keyword>
<reference evidence="14" key="1">
    <citation type="submission" date="2023-06" db="EMBL/GenBank/DDBJ databases">
        <title>Genome-scale phylogeny and comparative genomics of the fungal order Sordariales.</title>
        <authorList>
            <consortium name="Lawrence Berkeley National Laboratory"/>
            <person name="Hensen N."/>
            <person name="Bonometti L."/>
            <person name="Westerberg I."/>
            <person name="Brannstrom I.O."/>
            <person name="Guillou S."/>
            <person name="Cros-Aarteil S."/>
            <person name="Calhoun S."/>
            <person name="Haridas S."/>
            <person name="Kuo A."/>
            <person name="Mondo S."/>
            <person name="Pangilinan J."/>
            <person name="Riley R."/>
            <person name="LaButti K."/>
            <person name="Andreopoulos B."/>
            <person name="Lipzen A."/>
            <person name="Chen C."/>
            <person name="Yanf M."/>
            <person name="Daum C."/>
            <person name="Ng V."/>
            <person name="Clum A."/>
            <person name="Steindorff A."/>
            <person name="Ohm R."/>
            <person name="Martin F."/>
            <person name="Silar P."/>
            <person name="Natvig D."/>
            <person name="Lalanne C."/>
            <person name="Gautier V."/>
            <person name="Ament-velasquez S.L."/>
            <person name="Kruys A."/>
            <person name="Hutchinson M.I."/>
            <person name="Powell A.J."/>
            <person name="Barry K."/>
            <person name="Miller A.N."/>
            <person name="Grigoriev I.V."/>
            <person name="Debuchy R."/>
            <person name="Gladieux P."/>
            <person name="Thoren M.H."/>
            <person name="Johannesson H."/>
        </authorList>
    </citation>
    <scope>NUCLEOTIDE SEQUENCE</scope>
    <source>
        <strain evidence="14">SMH3187-1</strain>
    </source>
</reference>
<name>A0AA40BPZ1_9PEZI</name>
<evidence type="ECO:0000256" key="11">
    <source>
        <dbReference type="ARBA" id="ARBA00041912"/>
    </source>
</evidence>
<comment type="catalytic activity">
    <reaction evidence="7">
        <text>L-dopachrome = 5,6-dihydroxyindole-2-carboxylate</text>
        <dbReference type="Rhea" id="RHEA:13041"/>
        <dbReference type="ChEBI" id="CHEBI:16875"/>
        <dbReference type="ChEBI" id="CHEBI:57509"/>
        <dbReference type="EC" id="5.3.3.12"/>
    </reaction>
</comment>
<evidence type="ECO:0000256" key="6">
    <source>
        <dbReference type="ARBA" id="ARBA00036735"/>
    </source>
</evidence>
<evidence type="ECO:0000256" key="10">
    <source>
        <dbReference type="ARBA" id="ARBA00041631"/>
    </source>
</evidence>
<proteinExistence type="inferred from homology"/>
<dbReference type="InterPro" id="IPR014347">
    <property type="entry name" value="Tautomerase/MIF_sf"/>
</dbReference>
<comment type="catalytic activity">
    <reaction evidence="6">
        <text>3-phenylpyruvate = enol-phenylpyruvate</text>
        <dbReference type="Rhea" id="RHEA:17097"/>
        <dbReference type="ChEBI" id="CHEBI:16815"/>
        <dbReference type="ChEBI" id="CHEBI:18005"/>
        <dbReference type="EC" id="5.3.2.1"/>
    </reaction>
</comment>
<feature type="compositionally biased region" description="Polar residues" evidence="13">
    <location>
        <begin position="255"/>
        <end position="273"/>
    </location>
</feature>
<feature type="compositionally biased region" description="Basic and acidic residues" evidence="13">
    <location>
        <begin position="22"/>
        <end position="31"/>
    </location>
</feature>
<dbReference type="AlphaFoldDB" id="A0AA40BPZ1"/>
<evidence type="ECO:0000256" key="13">
    <source>
        <dbReference type="SAM" id="MobiDB-lite"/>
    </source>
</evidence>
<dbReference type="GO" id="GO:0005576">
    <property type="term" value="C:extracellular region"/>
    <property type="evidence" value="ECO:0007669"/>
    <property type="project" value="UniProtKB-SubCell"/>
</dbReference>
<dbReference type="SUPFAM" id="SSF55331">
    <property type="entry name" value="Tautomerase/MIF"/>
    <property type="match status" value="1"/>
</dbReference>
<dbReference type="GO" id="GO:0004167">
    <property type="term" value="F:dopachrome isomerase activity"/>
    <property type="evidence" value="ECO:0007669"/>
    <property type="project" value="UniProtKB-EC"/>
</dbReference>
<dbReference type="EC" id="5.3.3.12" evidence="8"/>
<keyword evidence="15" id="KW-1185">Reference proteome</keyword>